<dbReference type="Proteomes" id="UP000028878">
    <property type="component" value="Unassembled WGS sequence"/>
</dbReference>
<evidence type="ECO:0000256" key="2">
    <source>
        <dbReference type="ARBA" id="ARBA00022630"/>
    </source>
</evidence>
<feature type="domain" description="FAD-dependent oxidoreductase 2 FAD-binding" evidence="5">
    <location>
        <begin position="7"/>
        <end position="544"/>
    </location>
</feature>
<dbReference type="SUPFAM" id="SSF56425">
    <property type="entry name" value="Succinate dehydrogenase/fumarate reductase flavoprotein, catalytic domain"/>
    <property type="match status" value="1"/>
</dbReference>
<dbReference type="InterPro" id="IPR036188">
    <property type="entry name" value="FAD/NAD-bd_sf"/>
</dbReference>
<evidence type="ECO:0000256" key="3">
    <source>
        <dbReference type="ARBA" id="ARBA00022827"/>
    </source>
</evidence>
<evidence type="ECO:0000313" key="6">
    <source>
        <dbReference type="EMBL" id="CDN90291.1"/>
    </source>
</evidence>
<accession>A0A1L1Q0C8</accession>
<proteinExistence type="predicted"/>
<evidence type="ECO:0000256" key="4">
    <source>
        <dbReference type="ARBA" id="ARBA00023002"/>
    </source>
</evidence>
<dbReference type="GO" id="GO:0008202">
    <property type="term" value="P:steroid metabolic process"/>
    <property type="evidence" value="ECO:0007669"/>
    <property type="project" value="UniProtKB-ARBA"/>
</dbReference>
<dbReference type="RefSeq" id="WP_009515660.1">
    <property type="nucleotide sequence ID" value="NZ_CCAE010000074.1"/>
</dbReference>
<keyword evidence="2" id="KW-0285">Flavoprotein</keyword>
<dbReference type="PANTHER" id="PTHR43400:SF10">
    <property type="entry name" value="3-OXOSTEROID 1-DEHYDROGENASE"/>
    <property type="match status" value="1"/>
</dbReference>
<keyword evidence="3" id="KW-0274">FAD</keyword>
<dbReference type="InterPro" id="IPR003953">
    <property type="entry name" value="FAD-dep_OxRdtase_2_FAD-bd"/>
</dbReference>
<name>A0A1L1Q0C8_HYDIT</name>
<dbReference type="PRINTS" id="PR00411">
    <property type="entry name" value="PNDRDTASEI"/>
</dbReference>
<dbReference type="Pfam" id="PF00890">
    <property type="entry name" value="FAD_binding_2"/>
    <property type="match status" value="1"/>
</dbReference>
<reference evidence="7" key="1">
    <citation type="submission" date="2014-11" db="EMBL/GenBank/DDBJ databases">
        <title>Draft genome sequence of Hydrogenophaga intermedia S1.</title>
        <authorList>
            <person name="Gan H.M."/>
            <person name="Chew T.H."/>
            <person name="Stolz A."/>
        </authorList>
    </citation>
    <scope>NUCLEOTIDE SEQUENCE [LARGE SCALE GENOMIC DNA]</scope>
    <source>
        <strain evidence="7">S1</strain>
    </source>
</reference>
<dbReference type="SUPFAM" id="SSF51905">
    <property type="entry name" value="FAD/NAD(P)-binding domain"/>
    <property type="match status" value="1"/>
</dbReference>
<keyword evidence="4" id="KW-0560">Oxidoreductase</keyword>
<evidence type="ECO:0000256" key="1">
    <source>
        <dbReference type="ARBA" id="ARBA00001974"/>
    </source>
</evidence>
<evidence type="ECO:0000259" key="5">
    <source>
        <dbReference type="Pfam" id="PF00890"/>
    </source>
</evidence>
<dbReference type="EMBL" id="CCAE010000074">
    <property type="protein sequence ID" value="CDN90291.1"/>
    <property type="molecule type" value="Genomic_DNA"/>
</dbReference>
<gene>
    <name evidence="6" type="ORF">BN948_04733</name>
</gene>
<dbReference type="AlphaFoldDB" id="A0A1L1Q0C8"/>
<comment type="cofactor">
    <cofactor evidence="1">
        <name>FAD</name>
        <dbReference type="ChEBI" id="CHEBI:57692"/>
    </cofactor>
</comment>
<dbReference type="PANTHER" id="PTHR43400">
    <property type="entry name" value="FUMARATE REDUCTASE"/>
    <property type="match status" value="1"/>
</dbReference>
<keyword evidence="7" id="KW-1185">Reference proteome</keyword>
<dbReference type="InterPro" id="IPR027477">
    <property type="entry name" value="Succ_DH/fumarate_Rdtase_cat_sf"/>
</dbReference>
<sequence length="568" mass="60283">MDIPQADLVVVGSGAAGLTAAIVARRRGLRVVVLEKDALVGGTTAVSGGVLWVPLTARGLAQNPHDSPQAVRDYLRQEMGDRYPHEAVELLLAKGPEMVDFFERETEVRFCSTLYPDYHPDAPGGSVVGRALVAAPFDTRRLGHERRRLRPPLKTLTFMGMMFNSSNAELKHFFKATRSFASFAYVVRRLAGHLVERLRHGGAVHVTGGNALAAALFKAAAIDLGIPVLTHAEVTGLIRDGGVVRGVSGALAGQAFRLEAPCGVVLACGGFSHDRTLTASRFPVALARRTPLSATPPAIAGDGIRLGLSAGGCLAAPLAQPAAWMPLSIVPGGRSGTMVFPHLLDRYKPGVIAVLRTGRRFTNEANSYHDVCTAALREAGDGPEPAIWLVCDRHALARYGLGVVKPAPLPHRRHLNSGYLCRADTLRELGAKLGIDGEALEKTVADFNRGARTGADPQFGRGSSAFNRFLGDPDHQPNPCVAPIERAPFYGVKLRIGDLCTFDGLLADPQGRVLGRNGAAIRGLYVLGADRVNMMGGAYPGPGINHGPHMAMAYLTASTIAENGSSVR</sequence>
<dbReference type="InterPro" id="IPR050315">
    <property type="entry name" value="FAD-oxidoreductase_2"/>
</dbReference>
<protein>
    <submittedName>
        <fullName evidence="6">Succinate dehydrogenase</fullName>
    </submittedName>
</protein>
<evidence type="ECO:0000313" key="7">
    <source>
        <dbReference type="Proteomes" id="UP000028878"/>
    </source>
</evidence>
<organism evidence="6 7">
    <name type="scientific">Hydrogenophaga intermedia</name>
    <dbReference type="NCBI Taxonomy" id="65786"/>
    <lineage>
        <taxon>Bacteria</taxon>
        <taxon>Pseudomonadati</taxon>
        <taxon>Pseudomonadota</taxon>
        <taxon>Betaproteobacteria</taxon>
        <taxon>Burkholderiales</taxon>
        <taxon>Comamonadaceae</taxon>
        <taxon>Hydrogenophaga</taxon>
    </lineage>
</organism>
<dbReference type="GO" id="GO:0016491">
    <property type="term" value="F:oxidoreductase activity"/>
    <property type="evidence" value="ECO:0007669"/>
    <property type="project" value="UniProtKB-KW"/>
</dbReference>
<dbReference type="Gene3D" id="3.50.50.60">
    <property type="entry name" value="FAD/NAD(P)-binding domain"/>
    <property type="match status" value="2"/>
</dbReference>